<organism evidence="2 3">
    <name type="scientific">Periconia digitata</name>
    <dbReference type="NCBI Taxonomy" id="1303443"/>
    <lineage>
        <taxon>Eukaryota</taxon>
        <taxon>Fungi</taxon>
        <taxon>Dikarya</taxon>
        <taxon>Ascomycota</taxon>
        <taxon>Pezizomycotina</taxon>
        <taxon>Dothideomycetes</taxon>
        <taxon>Pleosporomycetidae</taxon>
        <taxon>Pleosporales</taxon>
        <taxon>Massarineae</taxon>
        <taxon>Periconiaceae</taxon>
        <taxon>Periconia</taxon>
    </lineage>
</organism>
<reference evidence="2" key="1">
    <citation type="submission" date="2023-01" db="EMBL/GenBank/DDBJ databases">
        <authorList>
            <person name="Van Ghelder C."/>
            <person name="Rancurel C."/>
        </authorList>
    </citation>
    <scope>NUCLEOTIDE SEQUENCE</scope>
    <source>
        <strain evidence="2">CNCM I-4278</strain>
    </source>
</reference>
<evidence type="ECO:0000313" key="2">
    <source>
        <dbReference type="EMBL" id="CAI6263393.1"/>
    </source>
</evidence>
<keyword evidence="1" id="KW-1133">Transmembrane helix</keyword>
<accession>A0A9W4U416</accession>
<keyword evidence="3" id="KW-1185">Reference proteome</keyword>
<name>A0A9W4U416_9PLEO</name>
<dbReference type="EMBL" id="CAOQHR010000001">
    <property type="protein sequence ID" value="CAI6263393.1"/>
    <property type="molecule type" value="Genomic_DNA"/>
</dbReference>
<evidence type="ECO:0000313" key="3">
    <source>
        <dbReference type="Proteomes" id="UP001152607"/>
    </source>
</evidence>
<dbReference type="Proteomes" id="UP001152607">
    <property type="component" value="Unassembled WGS sequence"/>
</dbReference>
<dbReference type="AlphaFoldDB" id="A0A9W4U416"/>
<evidence type="ECO:0000256" key="1">
    <source>
        <dbReference type="SAM" id="Phobius"/>
    </source>
</evidence>
<feature type="transmembrane region" description="Helical" evidence="1">
    <location>
        <begin position="33"/>
        <end position="56"/>
    </location>
</feature>
<protein>
    <submittedName>
        <fullName evidence="2">Uncharacterized protein</fullName>
    </submittedName>
</protein>
<gene>
    <name evidence="2" type="ORF">PDIGIT_LOCUS1442</name>
</gene>
<keyword evidence="1" id="KW-0472">Membrane</keyword>
<keyword evidence="1" id="KW-0812">Transmembrane</keyword>
<proteinExistence type="predicted"/>
<sequence length="71" mass="8078">MKHQHNVLLCVMGNVYAVPVTEIEVKNEKYYFVVILQFVILILLLPPSLTLLNAVINSISLSPTRWQKNIG</sequence>
<comment type="caution">
    <text evidence="2">The sequence shown here is derived from an EMBL/GenBank/DDBJ whole genome shotgun (WGS) entry which is preliminary data.</text>
</comment>